<proteinExistence type="predicted"/>
<keyword evidence="2" id="KW-1185">Reference proteome</keyword>
<gene>
    <name evidence="1" type="ORF">BD626DRAFT_576256</name>
</gene>
<evidence type="ECO:0000313" key="1">
    <source>
        <dbReference type="EMBL" id="TRM55956.1"/>
    </source>
</evidence>
<dbReference type="EMBL" id="VDMD01000084">
    <property type="protein sequence ID" value="TRM55956.1"/>
    <property type="molecule type" value="Genomic_DNA"/>
</dbReference>
<dbReference type="AlphaFoldDB" id="A0A550BTW1"/>
<evidence type="ECO:0000313" key="2">
    <source>
        <dbReference type="Proteomes" id="UP000320762"/>
    </source>
</evidence>
<reference evidence="1 2" key="1">
    <citation type="journal article" date="2019" name="New Phytol.">
        <title>Comparative genomics reveals unique wood-decay strategies and fruiting body development in the Schizophyllaceae.</title>
        <authorList>
            <person name="Almasi E."/>
            <person name="Sahu N."/>
            <person name="Krizsan K."/>
            <person name="Balint B."/>
            <person name="Kovacs G.M."/>
            <person name="Kiss B."/>
            <person name="Cseklye J."/>
            <person name="Drula E."/>
            <person name="Henrissat B."/>
            <person name="Nagy I."/>
            <person name="Chovatia M."/>
            <person name="Adam C."/>
            <person name="LaButti K."/>
            <person name="Lipzen A."/>
            <person name="Riley R."/>
            <person name="Grigoriev I.V."/>
            <person name="Nagy L.G."/>
        </authorList>
    </citation>
    <scope>NUCLEOTIDE SEQUENCE [LARGE SCALE GENOMIC DNA]</scope>
    <source>
        <strain evidence="1 2">NL-1724</strain>
    </source>
</reference>
<dbReference type="Proteomes" id="UP000320762">
    <property type="component" value="Unassembled WGS sequence"/>
</dbReference>
<name>A0A550BTW1_9AGAR</name>
<protein>
    <submittedName>
        <fullName evidence="1">Uncharacterized protein</fullName>
    </submittedName>
</protein>
<accession>A0A550BTW1</accession>
<sequence length="283" mass="32647">MPAATMRAVHALEIPEILSMVIEELGKSFDKAIRTSSCMGDGHDIYVFRCQVFAHMALVNWQWHDIVSVWLWRDVSLVSVLKLLPDDAWYFYDYYEILDAYSGSLPDHVYAKEIGEWSHAQRVLANPIFVLARPISEDEWNGLLRYTRHIHTLHLDDRQSMGPERAEWLEIDNVGLDLDVVYDTISRCLPTVHVFPKLKELLVHDFTWDGLGALRLFSMNTPQLTVRFIDRRLDDSWHHAASSKLDEHFVDELADNGACEVDWYYEYGWADVGSDSQSANDSG</sequence>
<organism evidence="1 2">
    <name type="scientific">Schizophyllum amplum</name>
    <dbReference type="NCBI Taxonomy" id="97359"/>
    <lineage>
        <taxon>Eukaryota</taxon>
        <taxon>Fungi</taxon>
        <taxon>Dikarya</taxon>
        <taxon>Basidiomycota</taxon>
        <taxon>Agaricomycotina</taxon>
        <taxon>Agaricomycetes</taxon>
        <taxon>Agaricomycetidae</taxon>
        <taxon>Agaricales</taxon>
        <taxon>Schizophyllaceae</taxon>
        <taxon>Schizophyllum</taxon>
    </lineage>
</organism>
<comment type="caution">
    <text evidence="1">The sequence shown here is derived from an EMBL/GenBank/DDBJ whole genome shotgun (WGS) entry which is preliminary data.</text>
</comment>